<proteinExistence type="predicted"/>
<accession>A0A0F9JXI2</accession>
<comment type="caution">
    <text evidence="1">The sequence shown here is derived from an EMBL/GenBank/DDBJ whole genome shotgun (WGS) entry which is preliminary data.</text>
</comment>
<evidence type="ECO:0000313" key="1">
    <source>
        <dbReference type="EMBL" id="KKM03633.1"/>
    </source>
</evidence>
<organism evidence="1">
    <name type="scientific">marine sediment metagenome</name>
    <dbReference type="NCBI Taxonomy" id="412755"/>
    <lineage>
        <taxon>unclassified sequences</taxon>
        <taxon>metagenomes</taxon>
        <taxon>ecological metagenomes</taxon>
    </lineage>
</organism>
<name>A0A0F9JXI2_9ZZZZ</name>
<dbReference type="EMBL" id="LAZR01016641">
    <property type="protein sequence ID" value="KKM03633.1"/>
    <property type="molecule type" value="Genomic_DNA"/>
</dbReference>
<gene>
    <name evidence="1" type="ORF">LCGC14_1772420</name>
</gene>
<protein>
    <submittedName>
        <fullName evidence="1">Uncharacterized protein</fullName>
    </submittedName>
</protein>
<sequence>GKDSGNDSGMSSMYAIRFGQISDGGLQLVVGGETGGASFFKMTELDALEDYDAAGIRLRAYVTLALGSSRALGRIHSIDEDGTIIG</sequence>
<reference evidence="1" key="1">
    <citation type="journal article" date="2015" name="Nature">
        <title>Complex archaea that bridge the gap between prokaryotes and eukaryotes.</title>
        <authorList>
            <person name="Spang A."/>
            <person name="Saw J.H."/>
            <person name="Jorgensen S.L."/>
            <person name="Zaremba-Niedzwiedzka K."/>
            <person name="Martijn J."/>
            <person name="Lind A.E."/>
            <person name="van Eijk R."/>
            <person name="Schleper C."/>
            <person name="Guy L."/>
            <person name="Ettema T.J."/>
        </authorList>
    </citation>
    <scope>NUCLEOTIDE SEQUENCE</scope>
</reference>
<feature type="non-terminal residue" evidence="1">
    <location>
        <position position="1"/>
    </location>
</feature>
<dbReference type="AlphaFoldDB" id="A0A0F9JXI2"/>